<feature type="compositionally biased region" description="Low complexity" evidence="1">
    <location>
        <begin position="351"/>
        <end position="364"/>
    </location>
</feature>
<dbReference type="Gene3D" id="1.25.40.10">
    <property type="entry name" value="Tetratricopeptide repeat domain"/>
    <property type="match status" value="1"/>
</dbReference>
<accession>A0A1C6U313</accession>
<evidence type="ECO:0000313" key="3">
    <source>
        <dbReference type="Proteomes" id="UP000198937"/>
    </source>
</evidence>
<feature type="region of interest" description="Disordered" evidence="1">
    <location>
        <begin position="351"/>
        <end position="371"/>
    </location>
</feature>
<dbReference type="EMBL" id="FMIA01000002">
    <property type="protein sequence ID" value="SCL48323.1"/>
    <property type="molecule type" value="Genomic_DNA"/>
</dbReference>
<organism evidence="2 3">
    <name type="scientific">Micromonospora yangpuensis</name>
    <dbReference type="NCBI Taxonomy" id="683228"/>
    <lineage>
        <taxon>Bacteria</taxon>
        <taxon>Bacillati</taxon>
        <taxon>Actinomycetota</taxon>
        <taxon>Actinomycetes</taxon>
        <taxon>Micromonosporales</taxon>
        <taxon>Micromonosporaceae</taxon>
        <taxon>Micromonospora</taxon>
    </lineage>
</organism>
<dbReference type="OrthoDB" id="3347989at2"/>
<dbReference type="Pfam" id="PF13424">
    <property type="entry name" value="TPR_12"/>
    <property type="match status" value="1"/>
</dbReference>
<evidence type="ECO:0000313" key="2">
    <source>
        <dbReference type="EMBL" id="SCL48323.1"/>
    </source>
</evidence>
<proteinExistence type="predicted"/>
<gene>
    <name evidence="2" type="ORF">GA0070617_0842</name>
</gene>
<name>A0A1C6U313_9ACTN</name>
<protein>
    <recommendedName>
        <fullName evidence="4">Tetratricopeptide repeat-containing protein</fullName>
    </recommendedName>
</protein>
<reference evidence="2 3" key="1">
    <citation type="submission" date="2016-06" db="EMBL/GenBank/DDBJ databases">
        <authorList>
            <person name="Kjaerup R.B."/>
            <person name="Dalgaard T.S."/>
            <person name="Juul-Madsen H.R."/>
        </authorList>
    </citation>
    <scope>NUCLEOTIDE SEQUENCE [LARGE SCALE GENOMIC DNA]</scope>
    <source>
        <strain evidence="2 3">DSM 45577</strain>
    </source>
</reference>
<sequence>MPTRTTAIPAWTPAFVAEVVAATIEQAAVHGLHQAPRDVARSHHLSPATVEEWVSRARAVQAAPVPPGLLACHTCARSMILIQLPGSGRFYLCAPSCGRTPVPAEEIRDAVAAVILHRTPHLVPPGKTTQAASYALGPIQRVTVGATGTDLHITWRAISLQVTGPMMVMAQRLHLAQRHAADNKPERAIDVLHSGLLHVDPTSGRLALDTATARAAMLLATLTLTSGDPAAALPWAQWGHRGLRHLLRDPTNPEVRAALRVLAATHRAAGNLTAAADCYSDLIRHHTQADGPYALPTLATQATLAVVLYQHGHQEPAQQLLARTIADHRRVHPHHPAIARMTAALYRMHTTATGPPGHPPHIATSATPGAS</sequence>
<keyword evidence="3" id="KW-1185">Reference proteome</keyword>
<dbReference type="STRING" id="683228.GA0070617_0842"/>
<dbReference type="SUPFAM" id="SSF48452">
    <property type="entry name" value="TPR-like"/>
    <property type="match status" value="1"/>
</dbReference>
<dbReference type="InterPro" id="IPR011990">
    <property type="entry name" value="TPR-like_helical_dom_sf"/>
</dbReference>
<evidence type="ECO:0000256" key="1">
    <source>
        <dbReference type="SAM" id="MobiDB-lite"/>
    </source>
</evidence>
<dbReference type="RefSeq" id="WP_091434086.1">
    <property type="nucleotide sequence ID" value="NZ_BMMJ01000006.1"/>
</dbReference>
<dbReference type="AlphaFoldDB" id="A0A1C6U313"/>
<dbReference type="Proteomes" id="UP000198937">
    <property type="component" value="Unassembled WGS sequence"/>
</dbReference>
<evidence type="ECO:0008006" key="4">
    <source>
        <dbReference type="Google" id="ProtNLM"/>
    </source>
</evidence>